<feature type="region of interest" description="Disordered" evidence="1">
    <location>
        <begin position="86"/>
        <end position="116"/>
    </location>
</feature>
<feature type="compositionally biased region" description="Basic and acidic residues" evidence="1">
    <location>
        <begin position="107"/>
        <end position="116"/>
    </location>
</feature>
<reference evidence="2 3" key="1">
    <citation type="submission" date="2014-11" db="EMBL/GenBank/DDBJ databases">
        <title>Draft genome sequence of Pseudomonas fluorescens strains SF4c SF39a.</title>
        <authorList>
            <person name="Underwood G.E."/>
            <person name="Ly L.K."/>
            <person name="Bitzer A.S."/>
            <person name="Godino A."/>
            <person name="Bucci V."/>
            <person name="Fischer S."/>
            <person name="Silby M.W."/>
        </authorList>
    </citation>
    <scope>NUCLEOTIDE SEQUENCE [LARGE SCALE GENOMIC DNA]</scope>
    <source>
        <strain evidence="2 3">SF4c</strain>
    </source>
</reference>
<evidence type="ECO:0000256" key="1">
    <source>
        <dbReference type="SAM" id="MobiDB-lite"/>
    </source>
</evidence>
<name>A0AAE2A393_PSEFL</name>
<dbReference type="RefSeq" id="WP_039772329.1">
    <property type="nucleotide sequence ID" value="NZ_JTGH01000024.1"/>
</dbReference>
<sequence length="116" mass="12709">MRIKLSPSRMDSRLEVVRAGDVLTVNGEVFNFKSVGEGDTLPQAAIHSDWFAGDVVRIDGELELTLILPLPINYSPEQAFPVPLENVPDGQVSFPQPLPEAPAVDANLDRQEVTDE</sequence>
<gene>
    <name evidence="2" type="ORF">QS95_25540</name>
</gene>
<organism evidence="2 3">
    <name type="scientific">Pseudomonas fluorescens</name>
    <dbReference type="NCBI Taxonomy" id="294"/>
    <lineage>
        <taxon>Bacteria</taxon>
        <taxon>Pseudomonadati</taxon>
        <taxon>Pseudomonadota</taxon>
        <taxon>Gammaproteobacteria</taxon>
        <taxon>Pseudomonadales</taxon>
        <taxon>Pseudomonadaceae</taxon>
        <taxon>Pseudomonas</taxon>
    </lineage>
</organism>
<evidence type="ECO:0000313" key="3">
    <source>
        <dbReference type="Proteomes" id="UP000031587"/>
    </source>
</evidence>
<dbReference type="EMBL" id="JTGH01000024">
    <property type="protein sequence ID" value="KIF56251.1"/>
    <property type="molecule type" value="Genomic_DNA"/>
</dbReference>
<proteinExistence type="predicted"/>
<accession>A0AAE2A393</accession>
<dbReference type="AlphaFoldDB" id="A0AAE2A393"/>
<comment type="caution">
    <text evidence="2">The sequence shown here is derived from an EMBL/GenBank/DDBJ whole genome shotgun (WGS) entry which is preliminary data.</text>
</comment>
<dbReference type="Proteomes" id="UP000031587">
    <property type="component" value="Unassembled WGS sequence"/>
</dbReference>
<evidence type="ECO:0000313" key="2">
    <source>
        <dbReference type="EMBL" id="KIF56251.1"/>
    </source>
</evidence>
<protein>
    <submittedName>
        <fullName evidence="2">Uncharacterized protein</fullName>
    </submittedName>
</protein>